<name>A0A7X5XA05_STRMQ</name>
<sequence length="120" mass="12858">MTAADIVPSRERVVTAASAGIRTITADWQTCPDASGEDHSPDMLPVVISVVASSKKAALEAAADKLQEHFGPSVENLYRTDIERDDWFGFGGGESLLRVCLVQIGLPILDDESGDLCTRL</sequence>
<proteinExistence type="predicted"/>
<evidence type="ECO:0000313" key="2">
    <source>
        <dbReference type="Proteomes" id="UP000536624"/>
    </source>
</evidence>
<evidence type="ECO:0000313" key="1">
    <source>
        <dbReference type="EMBL" id="NIY68111.1"/>
    </source>
</evidence>
<reference evidence="1 2" key="1">
    <citation type="submission" date="2020-02" db="EMBL/GenBank/DDBJ databases">
        <title>Streptomyces malaysiensis DSM14702 (JHCC583434, PFL_A843) Genome sequencing and assembly.</title>
        <authorList>
            <person name="Samborskyy M."/>
        </authorList>
    </citation>
    <scope>NUCLEOTIDE SEQUENCE [LARGE SCALE GENOMIC DNA]</scope>
    <source>
        <strain evidence="1 2">DSM 14702</strain>
    </source>
</reference>
<gene>
    <name evidence="1" type="ORF">SMALB_6193</name>
</gene>
<organism evidence="1 2">
    <name type="scientific">Streptomyces malaysiensis</name>
    <dbReference type="NCBI Taxonomy" id="92644"/>
    <lineage>
        <taxon>Bacteria</taxon>
        <taxon>Bacillati</taxon>
        <taxon>Actinomycetota</taxon>
        <taxon>Actinomycetes</taxon>
        <taxon>Kitasatosporales</taxon>
        <taxon>Streptomycetaceae</taxon>
        <taxon>Streptomyces</taxon>
        <taxon>Streptomyces violaceusniger group</taxon>
    </lineage>
</organism>
<dbReference type="EMBL" id="JAALLH010000001">
    <property type="protein sequence ID" value="NIY68111.1"/>
    <property type="molecule type" value="Genomic_DNA"/>
</dbReference>
<comment type="caution">
    <text evidence="1">The sequence shown here is derived from an EMBL/GenBank/DDBJ whole genome shotgun (WGS) entry which is preliminary data.</text>
</comment>
<protein>
    <submittedName>
        <fullName evidence="1">Uncharacterized protein</fullName>
    </submittedName>
</protein>
<accession>A0A7X5XA05</accession>
<dbReference type="RefSeq" id="WP_167503231.1">
    <property type="nucleotide sequence ID" value="NZ_JAALLH010000001.1"/>
</dbReference>
<dbReference type="AlphaFoldDB" id="A0A7X5XA05"/>
<dbReference type="Proteomes" id="UP000536624">
    <property type="component" value="Unassembled WGS sequence"/>
</dbReference>